<dbReference type="RefSeq" id="WP_379911129.1">
    <property type="nucleotide sequence ID" value="NZ_JBHSWE010000001.1"/>
</dbReference>
<protein>
    <submittedName>
        <fullName evidence="4">2-oxo-tetronate isomerase</fullName>
        <ecNumber evidence="4">5.3.1.35</ecNumber>
    </submittedName>
</protein>
<dbReference type="Pfam" id="PF01261">
    <property type="entry name" value="AP_endonuc_2"/>
    <property type="match status" value="1"/>
</dbReference>
<keyword evidence="1 2" id="KW-0413">Isomerase</keyword>
<comment type="caution">
    <text evidence="4">The sequence shown here is derived from an EMBL/GenBank/DDBJ whole genome shotgun (WGS) entry which is preliminary data.</text>
</comment>
<dbReference type="InterPro" id="IPR013022">
    <property type="entry name" value="Xyl_isomerase-like_TIM-brl"/>
</dbReference>
<dbReference type="Gene3D" id="3.20.20.150">
    <property type="entry name" value="Divalent-metal-dependent TIM barrel enzymes"/>
    <property type="match status" value="1"/>
</dbReference>
<dbReference type="PIRSF" id="PIRSF006241">
    <property type="entry name" value="HyI"/>
    <property type="match status" value="1"/>
</dbReference>
<dbReference type="EC" id="5.3.1.35" evidence="4"/>
<feature type="domain" description="Xylose isomerase-like TIM barrel" evidence="3">
    <location>
        <begin position="21"/>
        <end position="256"/>
    </location>
</feature>
<evidence type="ECO:0000259" key="3">
    <source>
        <dbReference type="Pfam" id="PF01261"/>
    </source>
</evidence>
<dbReference type="SUPFAM" id="SSF51658">
    <property type="entry name" value="Xylose isomerase-like"/>
    <property type="match status" value="1"/>
</dbReference>
<accession>A0ABW2A5P7</accession>
<evidence type="ECO:0000313" key="4">
    <source>
        <dbReference type="EMBL" id="MFC6672708.1"/>
    </source>
</evidence>
<dbReference type="EMBL" id="JBHSWE010000001">
    <property type="protein sequence ID" value="MFC6672708.1"/>
    <property type="molecule type" value="Genomic_DNA"/>
</dbReference>
<keyword evidence="5" id="KW-1185">Reference proteome</keyword>
<evidence type="ECO:0000256" key="2">
    <source>
        <dbReference type="PIRNR" id="PIRNR006241"/>
    </source>
</evidence>
<name>A0ABW2A5P7_9GAMM</name>
<dbReference type="GO" id="GO:0016853">
    <property type="term" value="F:isomerase activity"/>
    <property type="evidence" value="ECO:0007669"/>
    <property type="project" value="UniProtKB-KW"/>
</dbReference>
<dbReference type="InterPro" id="IPR036237">
    <property type="entry name" value="Xyl_isomerase-like_sf"/>
</dbReference>
<dbReference type="InterPro" id="IPR026040">
    <property type="entry name" value="HyI-like"/>
</dbReference>
<reference evidence="5" key="1">
    <citation type="journal article" date="2019" name="Int. J. Syst. Evol. Microbiol.">
        <title>The Global Catalogue of Microorganisms (GCM) 10K type strain sequencing project: providing services to taxonomists for standard genome sequencing and annotation.</title>
        <authorList>
            <consortium name="The Broad Institute Genomics Platform"/>
            <consortium name="The Broad Institute Genome Sequencing Center for Infectious Disease"/>
            <person name="Wu L."/>
            <person name="Ma J."/>
        </authorList>
    </citation>
    <scope>NUCLEOTIDE SEQUENCE [LARGE SCALE GENOMIC DNA]</scope>
    <source>
        <strain evidence="5">NBRC 111756</strain>
    </source>
</reference>
<dbReference type="Proteomes" id="UP001596422">
    <property type="component" value="Unassembled WGS sequence"/>
</dbReference>
<dbReference type="InterPro" id="IPR050417">
    <property type="entry name" value="Sugar_Epim/Isomerase"/>
</dbReference>
<gene>
    <name evidence="4" type="primary">otnI</name>
    <name evidence="4" type="ORF">ACFQDL_23520</name>
</gene>
<comment type="similarity">
    <text evidence="2">Belongs to the hyi family.</text>
</comment>
<dbReference type="NCBIfam" id="NF043033">
    <property type="entry name" value="OxoTetrIsom"/>
    <property type="match status" value="1"/>
</dbReference>
<evidence type="ECO:0000256" key="1">
    <source>
        <dbReference type="ARBA" id="ARBA00023235"/>
    </source>
</evidence>
<evidence type="ECO:0000313" key="5">
    <source>
        <dbReference type="Proteomes" id="UP001596422"/>
    </source>
</evidence>
<dbReference type="InterPro" id="IPR053398">
    <property type="entry name" value="HPT_OtnI_isomerases"/>
</dbReference>
<dbReference type="PANTHER" id="PTHR43489">
    <property type="entry name" value="ISOMERASE"/>
    <property type="match status" value="1"/>
</dbReference>
<sequence length="263" mass="29597">MPKLAANLSMLFNEVPFLDRFEAAAMAGFEAVEYLFPYDYEVADLRQRLNRFDLSQALFNAPPGDWAAGERGIACLPGREREFMEGIEQALEYAAVLGNRHIHVMAGRVPDHLAYDEAHGCYVDNLRRAAQRARQEAVTLLIEPINYVDMPGYFISLQEDAVALIDEIDEPNVRLQFDCYHCQIMQGNVIETFRNLLPYIGHLQIAGVPGRHEPDIGELHYPYIFEQIEASGYDGYIGCEYHPRANTVAGLGWLQAAMASDPA</sequence>
<proteinExistence type="inferred from homology"/>
<organism evidence="4 5">
    <name type="scientific">Marinobacterium aestuariivivens</name>
    <dbReference type="NCBI Taxonomy" id="1698799"/>
    <lineage>
        <taxon>Bacteria</taxon>
        <taxon>Pseudomonadati</taxon>
        <taxon>Pseudomonadota</taxon>
        <taxon>Gammaproteobacteria</taxon>
        <taxon>Oceanospirillales</taxon>
        <taxon>Oceanospirillaceae</taxon>
        <taxon>Marinobacterium</taxon>
    </lineage>
</organism>
<dbReference type="PANTHER" id="PTHR43489:SF6">
    <property type="entry name" value="HYDROXYPYRUVATE ISOMERASE-RELATED"/>
    <property type="match status" value="1"/>
</dbReference>